<feature type="region of interest" description="Disordered" evidence="1">
    <location>
        <begin position="512"/>
        <end position="533"/>
    </location>
</feature>
<reference evidence="3 4" key="2">
    <citation type="submission" date="2023-06" db="EMBL/GenBank/DDBJ databases">
        <title>Itaconate inhibition of nontuberculous mycobacteria.</title>
        <authorList>
            <person name="Breen P."/>
            <person name="Zimbric M."/>
            <person name="Caverly L."/>
        </authorList>
    </citation>
    <scope>NUCLEOTIDE SEQUENCE [LARGE SCALE GENOMIC DNA]</scope>
    <source>
        <strain evidence="3 4">FLAC1071</strain>
    </source>
</reference>
<keyword evidence="4" id="KW-1185">Reference proteome</keyword>
<sequence>MLTNVAAVFIENSLSDRNYRAAGVAAKERQTAAIQFESMKPTAEQAAIVEAARSQKDLVIQAGAGTGKTSTLKMVARALGRRPAIYVAYNKAIATEAAAGFPEHVMCRTAHSLAFQAIGKKYAHRLKGPRELPSRRAEILGTTWLEFGTTVRIPPAQVARIAVDTVMRYCYSADDEVGVKHVPYQNGVTGADHDELARAVLPYAQRAWADACDPNGLLRFQHDYYLKMWALARPKLQTDVVMLDEAQDSNAVVAHLIRSQSHAQQLVVGDSSQQLYGWRGAIDALTDWPADELLYLSQSWRFGRAIADEANQWLSQLDTPLRLIGNPAIASEIRSLTSPKAVLCRTNAEAIERAMDLLATNQRVALVGGGADIRRLAEAAGDLKNGRRTSHPELYVFTSWAQLQEYVEDDQAGRDLKPFVDLIDTHGAETIIDAVNSLVDEKNATATLSTVHRAKGREWESVAVAADFPEPLGRDEIPRADAMIGYVAITRARKLLDRDGLAWIDRFTRRHGHTRGTDQRRTGGAAGYVASRR</sequence>
<dbReference type="PANTHER" id="PTHR11070:SF30">
    <property type="entry name" value="F-BOX DNA HELICASE 1"/>
    <property type="match status" value="1"/>
</dbReference>
<evidence type="ECO:0000313" key="3">
    <source>
        <dbReference type="EMBL" id="MDM3929250.1"/>
    </source>
</evidence>
<proteinExistence type="predicted"/>
<reference evidence="4" key="1">
    <citation type="submission" date="2023-06" db="EMBL/GenBank/DDBJ databases">
        <title>Itaconate inhibition of nontuberculous mycobacteria.</title>
        <authorList>
            <person name="Spilker T."/>
        </authorList>
    </citation>
    <scope>NUCLEOTIDE SEQUENCE [LARGE SCALE GENOMIC DNA]</scope>
    <source>
        <strain evidence="4">FLAC1071</strain>
    </source>
</reference>
<gene>
    <name evidence="3" type="ORF">QRB35_25035</name>
</gene>
<comment type="caution">
    <text evidence="3">The sequence shown here is derived from an EMBL/GenBank/DDBJ whole genome shotgun (WGS) entry which is preliminary data.</text>
</comment>
<dbReference type="Proteomes" id="UP001529272">
    <property type="component" value="Unassembled WGS sequence"/>
</dbReference>
<accession>A0ABT7P7U8</accession>
<dbReference type="PANTHER" id="PTHR11070">
    <property type="entry name" value="UVRD / RECB / PCRA DNA HELICASE FAMILY MEMBER"/>
    <property type="match status" value="1"/>
</dbReference>
<name>A0ABT7P7U8_MYCIT</name>
<dbReference type="Pfam" id="PF13538">
    <property type="entry name" value="UvrD_C_2"/>
    <property type="match status" value="1"/>
</dbReference>
<dbReference type="EMBL" id="JASZZX010000033">
    <property type="protein sequence ID" value="MDM3929250.1"/>
    <property type="molecule type" value="Genomic_DNA"/>
</dbReference>
<dbReference type="RefSeq" id="WP_232527020.1">
    <property type="nucleotide sequence ID" value="NZ_CP012886.2"/>
</dbReference>
<evidence type="ECO:0000256" key="1">
    <source>
        <dbReference type="SAM" id="MobiDB-lite"/>
    </source>
</evidence>
<feature type="domain" description="UvrD-like helicase C-terminal" evidence="2">
    <location>
        <begin position="446"/>
        <end position="496"/>
    </location>
</feature>
<dbReference type="Gene3D" id="3.40.50.300">
    <property type="entry name" value="P-loop containing nucleotide triphosphate hydrolases"/>
    <property type="match status" value="2"/>
</dbReference>
<dbReference type="SUPFAM" id="SSF52540">
    <property type="entry name" value="P-loop containing nucleoside triphosphate hydrolases"/>
    <property type="match status" value="1"/>
</dbReference>
<protein>
    <submittedName>
        <fullName evidence="3">UvrD-helicase domain-containing protein</fullName>
    </submittedName>
</protein>
<dbReference type="InterPro" id="IPR027417">
    <property type="entry name" value="P-loop_NTPase"/>
</dbReference>
<dbReference type="InterPro" id="IPR027785">
    <property type="entry name" value="UvrD-like_helicase_C"/>
</dbReference>
<dbReference type="InterPro" id="IPR000212">
    <property type="entry name" value="DNA_helicase_UvrD/REP"/>
</dbReference>
<evidence type="ECO:0000259" key="2">
    <source>
        <dbReference type="Pfam" id="PF13538"/>
    </source>
</evidence>
<dbReference type="Pfam" id="PF13245">
    <property type="entry name" value="AAA_19"/>
    <property type="match status" value="1"/>
</dbReference>
<evidence type="ECO:0000313" key="4">
    <source>
        <dbReference type="Proteomes" id="UP001529272"/>
    </source>
</evidence>
<organism evidence="3 4">
    <name type="scientific">Mycobacterium intracellulare subsp. chimaera</name>
    <dbReference type="NCBI Taxonomy" id="222805"/>
    <lineage>
        <taxon>Bacteria</taxon>
        <taxon>Bacillati</taxon>
        <taxon>Actinomycetota</taxon>
        <taxon>Actinomycetes</taxon>
        <taxon>Mycobacteriales</taxon>
        <taxon>Mycobacteriaceae</taxon>
        <taxon>Mycobacterium</taxon>
        <taxon>Mycobacterium avium complex (MAC)</taxon>
    </lineage>
</organism>